<evidence type="ECO:0000259" key="17">
    <source>
        <dbReference type="PROSITE" id="PS50835"/>
    </source>
</evidence>
<evidence type="ECO:0000256" key="6">
    <source>
        <dbReference type="ARBA" id="ARBA00022989"/>
    </source>
</evidence>
<evidence type="ECO:0000256" key="15">
    <source>
        <dbReference type="SAM" id="Phobius"/>
    </source>
</evidence>
<reference evidence="18" key="1">
    <citation type="submission" date="2020-11" db="EMBL/GenBank/DDBJ databases">
        <title>Gallus gallus (Chicken) genome, bGalGal1, GRCg7b, maternal haplotype autosomes + Z &amp; W.</title>
        <authorList>
            <person name="Warren W."/>
            <person name="Formenti G."/>
            <person name="Fedrigo O."/>
            <person name="Haase B."/>
            <person name="Mountcastle J."/>
            <person name="Balacco J."/>
            <person name="Tracey A."/>
            <person name="Schneider V."/>
            <person name="Okimoto R."/>
            <person name="Cheng H."/>
            <person name="Hawken R."/>
            <person name="Howe K."/>
            <person name="Jarvis E.D."/>
        </authorList>
    </citation>
    <scope>NUCLEOTIDE SEQUENCE [LARGE SCALE GENOMIC DNA]</scope>
    <source>
        <strain evidence="18">Broiler</strain>
    </source>
</reference>
<dbReference type="InterPro" id="IPR013106">
    <property type="entry name" value="Ig_V-set"/>
</dbReference>
<dbReference type="Gene3D" id="2.60.40.10">
    <property type="entry name" value="Immunoglobulins"/>
    <property type="match status" value="1"/>
</dbReference>
<dbReference type="PROSITE" id="PS50835">
    <property type="entry name" value="IG_LIKE"/>
    <property type="match status" value="1"/>
</dbReference>
<proteinExistence type="predicted"/>
<dbReference type="SUPFAM" id="SSF48726">
    <property type="entry name" value="Immunoglobulin"/>
    <property type="match status" value="1"/>
</dbReference>
<feature type="compositionally biased region" description="Polar residues" evidence="14">
    <location>
        <begin position="137"/>
        <end position="158"/>
    </location>
</feature>
<keyword evidence="5" id="KW-0391">Immunity</keyword>
<dbReference type="PANTHER" id="PTHR10441">
    <property type="entry name" value="CD8 ALPHA CHAIN"/>
    <property type="match status" value="1"/>
</dbReference>
<evidence type="ECO:0000256" key="2">
    <source>
        <dbReference type="ARBA" id="ARBA00022475"/>
    </source>
</evidence>
<dbReference type="AlphaFoldDB" id="A0A8V0Z0A6"/>
<keyword evidence="19" id="KW-1185">Reference proteome</keyword>
<evidence type="ECO:0000256" key="1">
    <source>
        <dbReference type="ARBA" id="ARBA00004251"/>
    </source>
</evidence>
<dbReference type="GO" id="GO:0002250">
    <property type="term" value="P:adaptive immune response"/>
    <property type="evidence" value="ECO:0007669"/>
    <property type="project" value="UniProtKB-KW"/>
</dbReference>
<evidence type="ECO:0000313" key="19">
    <source>
        <dbReference type="Proteomes" id="UP000000539"/>
    </source>
</evidence>
<dbReference type="FunFam" id="2.60.40.10:FF:001514">
    <property type="entry name" value="CD8 alpha chain"/>
    <property type="match status" value="1"/>
</dbReference>
<dbReference type="InterPro" id="IPR007110">
    <property type="entry name" value="Ig-like_dom"/>
</dbReference>
<feature type="transmembrane region" description="Helical" evidence="15">
    <location>
        <begin position="169"/>
        <end position="193"/>
    </location>
</feature>
<keyword evidence="3 15" id="KW-0812">Transmembrane</keyword>
<evidence type="ECO:0000256" key="4">
    <source>
        <dbReference type="ARBA" id="ARBA00022729"/>
    </source>
</evidence>
<evidence type="ECO:0000256" key="3">
    <source>
        <dbReference type="ARBA" id="ARBA00022692"/>
    </source>
</evidence>
<keyword evidence="11" id="KW-0325">Glycoprotein</keyword>
<keyword evidence="6 15" id="KW-1133">Transmembrane helix</keyword>
<evidence type="ECO:0000256" key="13">
    <source>
        <dbReference type="ARBA" id="ARBA00023319"/>
    </source>
</evidence>
<keyword evidence="12" id="KW-0449">Lipoprotein</keyword>
<evidence type="ECO:0000256" key="8">
    <source>
        <dbReference type="ARBA" id="ARBA00023136"/>
    </source>
</evidence>
<dbReference type="Ensembl" id="ENSGALT00010041608.1">
    <property type="protein sequence ID" value="ENSGALP00010024341.1"/>
    <property type="gene ID" value="ENSGALG00010017260.1"/>
</dbReference>
<keyword evidence="13" id="KW-0393">Immunoglobulin domain</keyword>
<dbReference type="InterPro" id="IPR015468">
    <property type="entry name" value="CD8_asu"/>
</dbReference>
<dbReference type="Proteomes" id="UP000000539">
    <property type="component" value="Chromosome 4"/>
</dbReference>
<dbReference type="Pfam" id="PF07686">
    <property type="entry name" value="V-set"/>
    <property type="match status" value="1"/>
</dbReference>
<feature type="chain" id="PRO_5036462046" description="Ig-like domain-containing protein" evidence="16">
    <location>
        <begin position="23"/>
        <end position="218"/>
    </location>
</feature>
<evidence type="ECO:0000256" key="16">
    <source>
        <dbReference type="SAM" id="SignalP"/>
    </source>
</evidence>
<evidence type="ECO:0000256" key="7">
    <source>
        <dbReference type="ARBA" id="ARBA00023130"/>
    </source>
</evidence>
<keyword evidence="9" id="KW-0564">Palmitate</keyword>
<feature type="region of interest" description="Disordered" evidence="14">
    <location>
        <begin position="136"/>
        <end position="158"/>
    </location>
</feature>
<comment type="subcellular location">
    <subcellularLocation>
        <location evidence="1">Cell membrane</location>
        <topology evidence="1">Single-pass type I membrane protein</topology>
    </subcellularLocation>
</comment>
<evidence type="ECO:0000256" key="11">
    <source>
        <dbReference type="ARBA" id="ARBA00023180"/>
    </source>
</evidence>
<evidence type="ECO:0000256" key="5">
    <source>
        <dbReference type="ARBA" id="ARBA00022859"/>
    </source>
</evidence>
<evidence type="ECO:0000256" key="14">
    <source>
        <dbReference type="SAM" id="MobiDB-lite"/>
    </source>
</evidence>
<keyword evidence="10" id="KW-1015">Disulfide bond</keyword>
<feature type="domain" description="Ig-like" evidence="17">
    <location>
        <begin position="6"/>
        <end position="126"/>
    </location>
</feature>
<keyword evidence="4 16" id="KW-0732">Signal</keyword>
<dbReference type="InterPro" id="IPR036179">
    <property type="entry name" value="Ig-like_dom_sf"/>
</dbReference>
<keyword evidence="2" id="KW-1003">Cell membrane</keyword>
<evidence type="ECO:0000256" key="9">
    <source>
        <dbReference type="ARBA" id="ARBA00023139"/>
    </source>
</evidence>
<evidence type="ECO:0000313" key="18">
    <source>
        <dbReference type="Ensembl" id="ENSGALP00010024341.1"/>
    </source>
</evidence>
<evidence type="ECO:0000256" key="10">
    <source>
        <dbReference type="ARBA" id="ARBA00023157"/>
    </source>
</evidence>
<feature type="signal peptide" evidence="16">
    <location>
        <begin position="1"/>
        <end position="22"/>
    </location>
</feature>
<name>A0A8V0Z0A6_CHICK</name>
<protein>
    <recommendedName>
        <fullName evidence="17">Ig-like domain-containing protein</fullName>
    </recommendedName>
</protein>
<reference evidence="18" key="3">
    <citation type="submission" date="2025-09" db="UniProtKB">
        <authorList>
            <consortium name="Ensembl"/>
        </authorList>
    </citation>
    <scope>IDENTIFICATION</scope>
    <source>
        <strain evidence="18">broiler</strain>
    </source>
</reference>
<dbReference type="GeneTree" id="ENSGT00940000156588"/>
<dbReference type="PANTHER" id="PTHR10441:SF2">
    <property type="entry name" value="T-CELL SURFACE GLYCOPROTEIN CD8 ALPHA CHAIN"/>
    <property type="match status" value="1"/>
</dbReference>
<keyword evidence="8 15" id="KW-0472">Membrane</keyword>
<reference evidence="18" key="2">
    <citation type="submission" date="2025-08" db="UniProtKB">
        <authorList>
            <consortium name="Ensembl"/>
        </authorList>
    </citation>
    <scope>IDENTIFICATION</scope>
    <source>
        <strain evidence="18">broiler</strain>
    </source>
</reference>
<organism evidence="18 19">
    <name type="scientific">Gallus gallus</name>
    <name type="common">Chicken</name>
    <dbReference type="NCBI Taxonomy" id="9031"/>
    <lineage>
        <taxon>Eukaryota</taxon>
        <taxon>Metazoa</taxon>
        <taxon>Chordata</taxon>
        <taxon>Craniata</taxon>
        <taxon>Vertebrata</taxon>
        <taxon>Euteleostomi</taxon>
        <taxon>Archelosauria</taxon>
        <taxon>Archosauria</taxon>
        <taxon>Dinosauria</taxon>
        <taxon>Saurischia</taxon>
        <taxon>Theropoda</taxon>
        <taxon>Coelurosauria</taxon>
        <taxon>Aves</taxon>
        <taxon>Neognathae</taxon>
        <taxon>Galloanserae</taxon>
        <taxon>Galliformes</taxon>
        <taxon>Phasianidae</taxon>
        <taxon>Phasianinae</taxon>
        <taxon>Gallus</taxon>
    </lineage>
</organism>
<keyword evidence="7" id="KW-1064">Adaptive immunity</keyword>
<dbReference type="InterPro" id="IPR013783">
    <property type="entry name" value="Ig-like_fold"/>
</dbReference>
<dbReference type="GO" id="GO:0005886">
    <property type="term" value="C:plasma membrane"/>
    <property type="evidence" value="ECO:0007669"/>
    <property type="project" value="UniProtKB-SubCell"/>
</dbReference>
<evidence type="ECO:0000256" key="12">
    <source>
        <dbReference type="ARBA" id="ARBA00023288"/>
    </source>
</evidence>
<accession>A0A8V0Z0A6</accession>
<sequence length="218" mass="23910">MMAGSPALLLLLSLGLCEYASAYAMAVRFLNRSMKQPQEGQQLELECVNYNSDNGVFWIRLDKDENLHFIVYISKFSSTAFPGNKGASSQFEGSKQGSSYRLVNFTTQDEGIYFCTSNINQVLHFSSGQPAFFPAAPTTQSSQATKDNSQQGLDAGTSSKNTLNSSCEVFLWVRVAGTCLLLLTAITITIVLCQSINNNCKQKLPMNKKLQTALTLQS</sequence>